<dbReference type="InterPro" id="IPR016131">
    <property type="entry name" value="Haemerythrin_Fe_BS"/>
</dbReference>
<dbReference type="PROSITE" id="PS00550">
    <property type="entry name" value="HEMERYTHRINS"/>
    <property type="match status" value="1"/>
</dbReference>
<reference evidence="5" key="1">
    <citation type="submission" date="2018-06" db="EMBL/GenBank/DDBJ databases">
        <authorList>
            <person name="Zhirakovskaya E."/>
        </authorList>
    </citation>
    <scope>NUCLEOTIDE SEQUENCE</scope>
</reference>
<evidence type="ECO:0000256" key="1">
    <source>
        <dbReference type="ARBA" id="ARBA00010587"/>
    </source>
</evidence>
<protein>
    <recommendedName>
        <fullName evidence="4">Hemerythrin-like domain-containing protein</fullName>
    </recommendedName>
</protein>
<dbReference type="InterPro" id="IPR012827">
    <property type="entry name" value="Hemerythrin_metal-bd"/>
</dbReference>
<dbReference type="NCBIfam" id="TIGR02481">
    <property type="entry name" value="hemeryth_dom"/>
    <property type="match status" value="1"/>
</dbReference>
<dbReference type="InterPro" id="IPR012312">
    <property type="entry name" value="Hemerythrin-like"/>
</dbReference>
<evidence type="ECO:0000256" key="2">
    <source>
        <dbReference type="ARBA" id="ARBA00022723"/>
    </source>
</evidence>
<feature type="domain" description="Hemerythrin-like" evidence="4">
    <location>
        <begin position="21"/>
        <end position="134"/>
    </location>
</feature>
<dbReference type="PANTHER" id="PTHR37164:SF1">
    <property type="entry name" value="BACTERIOHEMERYTHRIN"/>
    <property type="match status" value="1"/>
</dbReference>
<dbReference type="GO" id="GO:0046872">
    <property type="term" value="F:metal ion binding"/>
    <property type="evidence" value="ECO:0007669"/>
    <property type="project" value="UniProtKB-KW"/>
</dbReference>
<evidence type="ECO:0000313" key="5">
    <source>
        <dbReference type="EMBL" id="VAW70663.1"/>
    </source>
</evidence>
<gene>
    <name evidence="5" type="ORF">MNBD_GAMMA09-2859</name>
</gene>
<dbReference type="InterPro" id="IPR050669">
    <property type="entry name" value="Hemerythrin"/>
</dbReference>
<proteinExistence type="inferred from homology"/>
<dbReference type="SUPFAM" id="SSF47188">
    <property type="entry name" value="Hemerythrin-like"/>
    <property type="match status" value="1"/>
</dbReference>
<keyword evidence="2" id="KW-0479">Metal-binding</keyword>
<evidence type="ECO:0000259" key="4">
    <source>
        <dbReference type="Pfam" id="PF01814"/>
    </source>
</evidence>
<keyword evidence="3" id="KW-0408">Iron</keyword>
<name>A0A3B0Y2L6_9ZZZZ</name>
<organism evidence="5">
    <name type="scientific">hydrothermal vent metagenome</name>
    <dbReference type="NCBI Taxonomy" id="652676"/>
    <lineage>
        <taxon>unclassified sequences</taxon>
        <taxon>metagenomes</taxon>
        <taxon>ecological metagenomes</taxon>
    </lineage>
</organism>
<dbReference type="EMBL" id="UOFI01000204">
    <property type="protein sequence ID" value="VAW70663.1"/>
    <property type="molecule type" value="Genomic_DNA"/>
</dbReference>
<dbReference type="Gene3D" id="1.20.120.50">
    <property type="entry name" value="Hemerythrin-like"/>
    <property type="match status" value="1"/>
</dbReference>
<comment type="similarity">
    <text evidence="1">Belongs to the hemerythrin family.</text>
</comment>
<dbReference type="PANTHER" id="PTHR37164">
    <property type="entry name" value="BACTERIOHEMERYTHRIN"/>
    <property type="match status" value="1"/>
</dbReference>
<dbReference type="CDD" id="cd12107">
    <property type="entry name" value="Hemerythrin"/>
    <property type="match status" value="1"/>
</dbReference>
<dbReference type="Pfam" id="PF01814">
    <property type="entry name" value="Hemerythrin"/>
    <property type="match status" value="1"/>
</dbReference>
<dbReference type="AlphaFoldDB" id="A0A3B0Y2L6"/>
<dbReference type="InterPro" id="IPR035938">
    <property type="entry name" value="Hemerythrin-like_sf"/>
</dbReference>
<sequence length="149" mass="17460">MSKYELPVLSASDMPRVAFESMNDTHFEELELINKLGASLLEGLQDKHFYDDISDKLSLWVEHTREHFANENQLMENCSFPALAVHSGEHQRVIEQLEKIQAQWLDQHQVEPLAEYVFNDWVAWFDQHVNTMDMMTAQYLSQVFPESET</sequence>
<accession>A0A3B0Y2L6</accession>
<evidence type="ECO:0000256" key="3">
    <source>
        <dbReference type="ARBA" id="ARBA00023004"/>
    </source>
</evidence>